<comment type="caution">
    <text evidence="4">The sequence shown here is derived from an EMBL/GenBank/DDBJ whole genome shotgun (WGS) entry which is preliminary data.</text>
</comment>
<dbReference type="RefSeq" id="WP_379482448.1">
    <property type="nucleotide sequence ID" value="NZ_JBHMCF010000002.1"/>
</dbReference>
<comment type="similarity">
    <text evidence="1">Belongs to the peptidase S33 family.</text>
</comment>
<dbReference type="SUPFAM" id="SSF53474">
    <property type="entry name" value="alpha/beta-Hydrolases"/>
    <property type="match status" value="1"/>
</dbReference>
<accession>A0ABV5NCR6</accession>
<dbReference type="EMBL" id="JBHMCF010000002">
    <property type="protein sequence ID" value="MFB9468075.1"/>
    <property type="molecule type" value="Genomic_DNA"/>
</dbReference>
<dbReference type="InterPro" id="IPR002410">
    <property type="entry name" value="Peptidase_S33"/>
</dbReference>
<dbReference type="PANTHER" id="PTHR43248:SF2">
    <property type="entry name" value="PROLYL AMINOPEPTIDASE"/>
    <property type="match status" value="1"/>
</dbReference>
<name>A0ABV5NCR6_9ACTN</name>
<evidence type="ECO:0000313" key="5">
    <source>
        <dbReference type="Proteomes" id="UP001589568"/>
    </source>
</evidence>
<sequence length="403" mass="43890">MPRLPGIVFRDHVIPVPLVHGVDGAPEIEVFAREVVAAGRESDDLPWLCFLNGGPGSKAPRPPAPAWLTVALRTHRVLLLDQRGTGRSTPLHARAAAGWSDAELATYIGRLRADSIVADAEIVRRRLAGDRPWTTLGQSYGGFVTMTYLSMAPEGLAGCLVTGGVPPLTATAGEVYARLYPRVAARNAALYRRYPEDVDRVRRIADHLAAHDVRLPDGDRLGVARFRSPGKMLGSGDGLERLHWLLEDAWHGDDLSDSFRYAVMTATGFVEGPLSRCRSTSTVPPGRPTGWAAEEELARHPRFAADADPMLFTGAMMYRWMFAEIRALRPFAGAADLRGAGHAAAFLAVQRLRRRLALPRHLYAAIAGQPKPVCLRRPDDVVNGLLARRSRAWGVPSWAGCGS</sequence>
<protein>
    <submittedName>
        <fullName evidence="4">Alpha/beta fold hydrolase</fullName>
    </submittedName>
</protein>
<dbReference type="Gene3D" id="3.40.50.1820">
    <property type="entry name" value="alpha/beta hydrolase"/>
    <property type="match status" value="1"/>
</dbReference>
<dbReference type="PANTHER" id="PTHR43248">
    <property type="entry name" value="2-SUCCINYL-6-HYDROXY-2,4-CYCLOHEXADIENE-1-CARBOXYLATE SYNTHASE"/>
    <property type="match status" value="1"/>
</dbReference>
<proteinExistence type="inferred from homology"/>
<keyword evidence="2 4" id="KW-0378">Hydrolase</keyword>
<evidence type="ECO:0000313" key="4">
    <source>
        <dbReference type="EMBL" id="MFB9468075.1"/>
    </source>
</evidence>
<dbReference type="PRINTS" id="PR00793">
    <property type="entry name" value="PROAMNOPTASE"/>
</dbReference>
<dbReference type="Pfam" id="PF00561">
    <property type="entry name" value="Abhydrolase_1"/>
    <property type="match status" value="1"/>
</dbReference>
<feature type="domain" description="AB hydrolase-1" evidence="3">
    <location>
        <begin position="46"/>
        <end position="242"/>
    </location>
</feature>
<keyword evidence="5" id="KW-1185">Reference proteome</keyword>
<evidence type="ECO:0000256" key="2">
    <source>
        <dbReference type="ARBA" id="ARBA00022801"/>
    </source>
</evidence>
<organism evidence="4 5">
    <name type="scientific">Nonomuraea salmonea</name>
    <dbReference type="NCBI Taxonomy" id="46181"/>
    <lineage>
        <taxon>Bacteria</taxon>
        <taxon>Bacillati</taxon>
        <taxon>Actinomycetota</taxon>
        <taxon>Actinomycetes</taxon>
        <taxon>Streptosporangiales</taxon>
        <taxon>Streptosporangiaceae</taxon>
        <taxon>Nonomuraea</taxon>
    </lineage>
</organism>
<dbReference type="InterPro" id="IPR000073">
    <property type="entry name" value="AB_hydrolase_1"/>
</dbReference>
<dbReference type="GO" id="GO:0016787">
    <property type="term" value="F:hydrolase activity"/>
    <property type="evidence" value="ECO:0007669"/>
    <property type="project" value="UniProtKB-KW"/>
</dbReference>
<evidence type="ECO:0000256" key="1">
    <source>
        <dbReference type="ARBA" id="ARBA00010088"/>
    </source>
</evidence>
<evidence type="ECO:0000259" key="3">
    <source>
        <dbReference type="Pfam" id="PF00561"/>
    </source>
</evidence>
<dbReference type="InterPro" id="IPR051601">
    <property type="entry name" value="Serine_prot/Carboxylest_S33"/>
</dbReference>
<dbReference type="Proteomes" id="UP001589568">
    <property type="component" value="Unassembled WGS sequence"/>
</dbReference>
<gene>
    <name evidence="4" type="ORF">ACFFR3_01075</name>
</gene>
<dbReference type="InterPro" id="IPR029058">
    <property type="entry name" value="AB_hydrolase_fold"/>
</dbReference>
<reference evidence="4 5" key="1">
    <citation type="submission" date="2024-09" db="EMBL/GenBank/DDBJ databases">
        <authorList>
            <person name="Sun Q."/>
            <person name="Mori K."/>
        </authorList>
    </citation>
    <scope>NUCLEOTIDE SEQUENCE [LARGE SCALE GENOMIC DNA]</scope>
    <source>
        <strain evidence="4 5">JCM 3324</strain>
    </source>
</reference>